<feature type="domain" description="Large ribosomal subunit protein uL5 C-terminal" evidence="7">
    <location>
        <begin position="243"/>
        <end position="341"/>
    </location>
</feature>
<dbReference type="InterPro" id="IPR031310">
    <property type="entry name" value="Ribosomal_uL5_N"/>
</dbReference>
<comment type="similarity">
    <text evidence="1">Belongs to the universal ribosomal protein uL5 family.</text>
</comment>
<keyword evidence="9" id="KW-1185">Reference proteome</keyword>
<reference evidence="8" key="1">
    <citation type="journal article" date="2021" name="J Fungi (Basel)">
        <title>Virulence traits and population genomics of the black yeast Aureobasidium melanogenum.</title>
        <authorList>
            <person name="Cernosa A."/>
            <person name="Sun X."/>
            <person name="Gostincar C."/>
            <person name="Fang C."/>
            <person name="Gunde-Cimerman N."/>
            <person name="Song Z."/>
        </authorList>
    </citation>
    <scope>NUCLEOTIDE SEQUENCE</scope>
    <source>
        <strain evidence="8">EXF-9298</strain>
    </source>
</reference>
<protein>
    <recommendedName>
        <fullName evidence="4">Large ribosomal subunit protein uL5m</fullName>
    </recommendedName>
</protein>
<evidence type="ECO:0000256" key="2">
    <source>
        <dbReference type="ARBA" id="ARBA00022980"/>
    </source>
</evidence>
<dbReference type="EMBL" id="JAHFXS010001148">
    <property type="protein sequence ID" value="KAG9979324.1"/>
    <property type="molecule type" value="Genomic_DNA"/>
</dbReference>
<dbReference type="Gene3D" id="3.30.1440.10">
    <property type="match status" value="1"/>
</dbReference>
<dbReference type="GO" id="GO:0006412">
    <property type="term" value="P:translation"/>
    <property type="evidence" value="ECO:0007669"/>
    <property type="project" value="InterPro"/>
</dbReference>
<evidence type="ECO:0000256" key="4">
    <source>
        <dbReference type="ARBA" id="ARBA00040368"/>
    </source>
</evidence>
<keyword evidence="2 8" id="KW-0689">Ribosomal protein</keyword>
<evidence type="ECO:0000313" key="8">
    <source>
        <dbReference type="EMBL" id="KAG9979324.1"/>
    </source>
</evidence>
<dbReference type="InterPro" id="IPR031309">
    <property type="entry name" value="Ribosomal_uL5_C"/>
</dbReference>
<sequence>MSLTHSLERLWRPLATRATPFASQCRRHASTDIADTITELESGSSLRNLDSADIDKLASTYDPVGRASKRNRQLPASRYKFRPPKYYRGPLHPHQPPPNSDPASRLFVPGPFSAPRLEQTYQSTFESDLMTLAYTHFPPGYKAPPKAARLRAWEGASPYYKNRPLRGPRGSDVLRLLRKPITFRNVPKLEKITVHTMVKGALDDSAHLHVAGMVMQAISNVRVTTHKTRKNVAGFGLRAGQYVSVTAELRGEDMQHFLAKVIDIVMPKIKEWKGVKGSSGDSSGNLTFGFTPEETALFPEIEVNYDMYPPKMIPGFHVTVHTTATNDRDGRLLLSALGIPFYGKQIN</sequence>
<dbReference type="InterPro" id="IPR022803">
    <property type="entry name" value="Ribosomal_uL5_dom_sf"/>
</dbReference>
<dbReference type="FunFam" id="3.30.1440.10:FF:000001">
    <property type="entry name" value="50S ribosomal protein L5"/>
    <property type="match status" value="1"/>
</dbReference>
<reference evidence="8" key="2">
    <citation type="submission" date="2021-08" db="EMBL/GenBank/DDBJ databases">
        <authorList>
            <person name="Gostincar C."/>
            <person name="Sun X."/>
            <person name="Song Z."/>
            <person name="Gunde-Cimerman N."/>
        </authorList>
    </citation>
    <scope>NUCLEOTIDE SEQUENCE</scope>
    <source>
        <strain evidence="8">EXF-9298</strain>
    </source>
</reference>
<name>A0A9P8FNU8_AURME</name>
<evidence type="ECO:0000259" key="6">
    <source>
        <dbReference type="Pfam" id="PF00281"/>
    </source>
</evidence>
<evidence type="ECO:0000256" key="3">
    <source>
        <dbReference type="ARBA" id="ARBA00023274"/>
    </source>
</evidence>
<evidence type="ECO:0000256" key="5">
    <source>
        <dbReference type="SAM" id="MobiDB-lite"/>
    </source>
</evidence>
<dbReference type="PANTHER" id="PTHR11994">
    <property type="entry name" value="60S RIBOSOMAL PROTEIN L11-RELATED"/>
    <property type="match status" value="1"/>
</dbReference>
<feature type="non-terminal residue" evidence="8">
    <location>
        <position position="1"/>
    </location>
</feature>
<evidence type="ECO:0000256" key="1">
    <source>
        <dbReference type="ARBA" id="ARBA00008553"/>
    </source>
</evidence>
<dbReference type="AlphaFoldDB" id="A0A9P8FNU8"/>
<organism evidence="8 9">
    <name type="scientific">Aureobasidium melanogenum</name>
    <name type="common">Aureobasidium pullulans var. melanogenum</name>
    <dbReference type="NCBI Taxonomy" id="46634"/>
    <lineage>
        <taxon>Eukaryota</taxon>
        <taxon>Fungi</taxon>
        <taxon>Dikarya</taxon>
        <taxon>Ascomycota</taxon>
        <taxon>Pezizomycotina</taxon>
        <taxon>Dothideomycetes</taxon>
        <taxon>Dothideomycetidae</taxon>
        <taxon>Dothideales</taxon>
        <taxon>Saccotheciaceae</taxon>
        <taxon>Aureobasidium</taxon>
    </lineage>
</organism>
<feature type="domain" description="Large ribosomal subunit protein uL5 N-terminal" evidence="6">
    <location>
        <begin position="185"/>
        <end position="238"/>
    </location>
</feature>
<accession>A0A9P8FNU8</accession>
<keyword evidence="3" id="KW-0687">Ribonucleoprotein</keyword>
<evidence type="ECO:0000259" key="7">
    <source>
        <dbReference type="Pfam" id="PF00673"/>
    </source>
</evidence>
<proteinExistence type="inferred from homology"/>
<dbReference type="Pfam" id="PF00673">
    <property type="entry name" value="Ribosomal_L5_C"/>
    <property type="match status" value="1"/>
</dbReference>
<dbReference type="GO" id="GO:0005840">
    <property type="term" value="C:ribosome"/>
    <property type="evidence" value="ECO:0007669"/>
    <property type="project" value="UniProtKB-KW"/>
</dbReference>
<gene>
    <name evidence="8" type="ORF">KCU98_g8853</name>
</gene>
<comment type="caution">
    <text evidence="8">The sequence shown here is derived from an EMBL/GenBank/DDBJ whole genome shotgun (WGS) entry which is preliminary data.</text>
</comment>
<feature type="region of interest" description="Disordered" evidence="5">
    <location>
        <begin position="63"/>
        <end position="105"/>
    </location>
</feature>
<dbReference type="GO" id="GO:1990904">
    <property type="term" value="C:ribonucleoprotein complex"/>
    <property type="evidence" value="ECO:0007669"/>
    <property type="project" value="UniProtKB-KW"/>
</dbReference>
<dbReference type="GO" id="GO:0003735">
    <property type="term" value="F:structural constituent of ribosome"/>
    <property type="evidence" value="ECO:0007669"/>
    <property type="project" value="InterPro"/>
</dbReference>
<evidence type="ECO:0000313" key="9">
    <source>
        <dbReference type="Proteomes" id="UP000729357"/>
    </source>
</evidence>
<dbReference type="Proteomes" id="UP000729357">
    <property type="component" value="Unassembled WGS sequence"/>
</dbReference>
<dbReference type="SUPFAM" id="SSF55282">
    <property type="entry name" value="RL5-like"/>
    <property type="match status" value="1"/>
</dbReference>
<dbReference type="InterPro" id="IPR002132">
    <property type="entry name" value="Ribosomal_uL5"/>
</dbReference>
<dbReference type="Pfam" id="PF00281">
    <property type="entry name" value="Ribosomal_L5"/>
    <property type="match status" value="1"/>
</dbReference>